<feature type="transmembrane region" description="Helical" evidence="2">
    <location>
        <begin position="48"/>
        <end position="69"/>
    </location>
</feature>
<evidence type="ECO:0000256" key="2">
    <source>
        <dbReference type="SAM" id="Phobius"/>
    </source>
</evidence>
<gene>
    <name evidence="3" type="ORF">F5Z01DRAFT_49704</name>
</gene>
<keyword evidence="4" id="KW-1185">Reference proteome</keyword>
<keyword evidence="2" id="KW-0812">Transmembrane</keyword>
<keyword evidence="2" id="KW-1133">Transmembrane helix</keyword>
<evidence type="ECO:0000256" key="1">
    <source>
        <dbReference type="SAM" id="MobiDB-lite"/>
    </source>
</evidence>
<dbReference type="PANTHER" id="PTHR28199">
    <property type="entry name" value="PROCESSING OF GAS1 AND ALP PROTEIN 2"/>
    <property type="match status" value="1"/>
</dbReference>
<feature type="compositionally biased region" description="Acidic residues" evidence="1">
    <location>
        <begin position="101"/>
        <end position="114"/>
    </location>
</feature>
<name>A0A9P7ZNU5_9HYPO</name>
<proteinExistence type="predicted"/>
<dbReference type="Pfam" id="PF07543">
    <property type="entry name" value="PGA2"/>
    <property type="match status" value="1"/>
</dbReference>
<evidence type="ECO:0000313" key="4">
    <source>
        <dbReference type="Proteomes" id="UP000887229"/>
    </source>
</evidence>
<dbReference type="AlphaFoldDB" id="A0A9P7ZNU5"/>
<feature type="compositionally biased region" description="Basic and acidic residues" evidence="1">
    <location>
        <begin position="73"/>
        <end position="89"/>
    </location>
</feature>
<dbReference type="GeneID" id="70291158"/>
<dbReference type="InterPro" id="IPR011431">
    <property type="entry name" value="Trafficking_Pga2"/>
</dbReference>
<comment type="caution">
    <text evidence="3">The sequence shown here is derived from an EMBL/GenBank/DDBJ whole genome shotgun (WGS) entry which is preliminary data.</text>
</comment>
<dbReference type="Proteomes" id="UP000887229">
    <property type="component" value="Unassembled WGS sequence"/>
</dbReference>
<dbReference type="GO" id="GO:0015031">
    <property type="term" value="P:protein transport"/>
    <property type="evidence" value="ECO:0007669"/>
    <property type="project" value="TreeGrafter"/>
</dbReference>
<reference evidence="3" key="1">
    <citation type="journal article" date="2021" name="IMA Fungus">
        <title>Genomic characterization of three marine fungi, including Emericellopsis atlantica sp. nov. with signatures of a generalist lifestyle and marine biomass degradation.</title>
        <authorList>
            <person name="Hagestad O.C."/>
            <person name="Hou L."/>
            <person name="Andersen J.H."/>
            <person name="Hansen E.H."/>
            <person name="Altermark B."/>
            <person name="Li C."/>
            <person name="Kuhnert E."/>
            <person name="Cox R.J."/>
            <person name="Crous P.W."/>
            <person name="Spatafora J.W."/>
            <person name="Lail K."/>
            <person name="Amirebrahimi M."/>
            <person name="Lipzen A."/>
            <person name="Pangilinan J."/>
            <person name="Andreopoulos W."/>
            <person name="Hayes R.D."/>
            <person name="Ng V."/>
            <person name="Grigoriev I.V."/>
            <person name="Jackson S.A."/>
            <person name="Sutton T.D.S."/>
            <person name="Dobson A.D.W."/>
            <person name="Rama T."/>
        </authorList>
    </citation>
    <scope>NUCLEOTIDE SEQUENCE</scope>
    <source>
        <strain evidence="3">TS7</strain>
    </source>
</reference>
<dbReference type="OrthoDB" id="4227028at2759"/>
<keyword evidence="2" id="KW-0472">Membrane</keyword>
<accession>A0A9P7ZNU5</accession>
<sequence length="161" mass="18419">MSSHEEQPPADQTELNDFGKLTYQFLKFGQNASSNVSNAFNDMTLQQWLRLVVIVGAYLLLRPYVTTYLGKRQVESMEKQDKAEKEKAKISPNQLRGEEAGPYEEEVDDDEAEAAEATGASGWGAKARTRQRVMLKKMLEAEEKRRWEEEEDEDIADLLED</sequence>
<protein>
    <submittedName>
        <fullName evidence="3">Trafficking PGA2-domain-containing protein</fullName>
    </submittedName>
</protein>
<organism evidence="3 4">
    <name type="scientific">Emericellopsis atlantica</name>
    <dbReference type="NCBI Taxonomy" id="2614577"/>
    <lineage>
        <taxon>Eukaryota</taxon>
        <taxon>Fungi</taxon>
        <taxon>Dikarya</taxon>
        <taxon>Ascomycota</taxon>
        <taxon>Pezizomycotina</taxon>
        <taxon>Sordariomycetes</taxon>
        <taxon>Hypocreomycetidae</taxon>
        <taxon>Hypocreales</taxon>
        <taxon>Bionectriaceae</taxon>
        <taxon>Emericellopsis</taxon>
    </lineage>
</organism>
<dbReference type="RefSeq" id="XP_046119280.1">
    <property type="nucleotide sequence ID" value="XM_046260255.1"/>
</dbReference>
<dbReference type="PANTHER" id="PTHR28199:SF1">
    <property type="entry name" value="PROCESSING OF GAS1 AND ALP PROTEIN 2"/>
    <property type="match status" value="1"/>
</dbReference>
<evidence type="ECO:0000313" key="3">
    <source>
        <dbReference type="EMBL" id="KAG9255356.1"/>
    </source>
</evidence>
<feature type="region of interest" description="Disordered" evidence="1">
    <location>
        <begin position="73"/>
        <end position="123"/>
    </location>
</feature>
<dbReference type="EMBL" id="MU251251">
    <property type="protein sequence ID" value="KAG9255356.1"/>
    <property type="molecule type" value="Genomic_DNA"/>
</dbReference>